<dbReference type="Proteomes" id="UP000886501">
    <property type="component" value="Unassembled WGS sequence"/>
</dbReference>
<keyword evidence="2" id="KW-1185">Reference proteome</keyword>
<gene>
    <name evidence="1" type="ORF">BDM02DRAFT_1230013</name>
</gene>
<reference evidence="1" key="2">
    <citation type="journal article" date="2020" name="Nat. Commun.">
        <title>Large-scale genome sequencing of mycorrhizal fungi provides insights into the early evolution of symbiotic traits.</title>
        <authorList>
            <person name="Miyauchi S."/>
            <person name="Kiss E."/>
            <person name="Kuo A."/>
            <person name="Drula E."/>
            <person name="Kohler A."/>
            <person name="Sanchez-Garcia M."/>
            <person name="Morin E."/>
            <person name="Andreopoulos B."/>
            <person name="Barry K.W."/>
            <person name="Bonito G."/>
            <person name="Buee M."/>
            <person name="Carver A."/>
            <person name="Chen C."/>
            <person name="Cichocki N."/>
            <person name="Clum A."/>
            <person name="Culley D."/>
            <person name="Crous P.W."/>
            <person name="Fauchery L."/>
            <person name="Girlanda M."/>
            <person name="Hayes R.D."/>
            <person name="Keri Z."/>
            <person name="LaButti K."/>
            <person name="Lipzen A."/>
            <person name="Lombard V."/>
            <person name="Magnuson J."/>
            <person name="Maillard F."/>
            <person name="Murat C."/>
            <person name="Nolan M."/>
            <person name="Ohm R.A."/>
            <person name="Pangilinan J."/>
            <person name="Pereira M.F."/>
            <person name="Perotto S."/>
            <person name="Peter M."/>
            <person name="Pfister S."/>
            <person name="Riley R."/>
            <person name="Sitrit Y."/>
            <person name="Stielow J.B."/>
            <person name="Szollosi G."/>
            <person name="Zifcakova L."/>
            <person name="Stursova M."/>
            <person name="Spatafora J.W."/>
            <person name="Tedersoo L."/>
            <person name="Vaario L.M."/>
            <person name="Yamada A."/>
            <person name="Yan M."/>
            <person name="Wang P."/>
            <person name="Xu J."/>
            <person name="Bruns T."/>
            <person name="Baldrian P."/>
            <person name="Vilgalys R."/>
            <person name="Dunand C."/>
            <person name="Henrissat B."/>
            <person name="Grigoriev I.V."/>
            <person name="Hibbett D."/>
            <person name="Nagy L.G."/>
            <person name="Martin F.M."/>
        </authorList>
    </citation>
    <scope>NUCLEOTIDE SEQUENCE</scope>
    <source>
        <strain evidence="1">P2</strain>
    </source>
</reference>
<evidence type="ECO:0000313" key="2">
    <source>
        <dbReference type="Proteomes" id="UP000886501"/>
    </source>
</evidence>
<accession>A0ACB6Z3J8</accession>
<reference evidence="1" key="1">
    <citation type="submission" date="2019-10" db="EMBL/GenBank/DDBJ databases">
        <authorList>
            <consortium name="DOE Joint Genome Institute"/>
            <person name="Kuo A."/>
            <person name="Miyauchi S."/>
            <person name="Kiss E."/>
            <person name="Drula E."/>
            <person name="Kohler A."/>
            <person name="Sanchez-Garcia M."/>
            <person name="Andreopoulos B."/>
            <person name="Barry K.W."/>
            <person name="Bonito G."/>
            <person name="Buee M."/>
            <person name="Carver A."/>
            <person name="Chen C."/>
            <person name="Cichocki N."/>
            <person name="Clum A."/>
            <person name="Culley D."/>
            <person name="Crous P.W."/>
            <person name="Fauchery L."/>
            <person name="Girlanda M."/>
            <person name="Hayes R."/>
            <person name="Keri Z."/>
            <person name="Labutti K."/>
            <person name="Lipzen A."/>
            <person name="Lombard V."/>
            <person name="Magnuson J."/>
            <person name="Maillard F."/>
            <person name="Morin E."/>
            <person name="Murat C."/>
            <person name="Nolan M."/>
            <person name="Ohm R."/>
            <person name="Pangilinan J."/>
            <person name="Pereira M."/>
            <person name="Perotto S."/>
            <person name="Peter M."/>
            <person name="Riley R."/>
            <person name="Sitrit Y."/>
            <person name="Stielow B."/>
            <person name="Szollosi G."/>
            <person name="Zifcakova L."/>
            <person name="Stursova M."/>
            <person name="Spatafora J.W."/>
            <person name="Tedersoo L."/>
            <person name="Vaario L.-M."/>
            <person name="Yamada A."/>
            <person name="Yan M."/>
            <person name="Wang P."/>
            <person name="Xu J."/>
            <person name="Bruns T."/>
            <person name="Baldrian P."/>
            <person name="Vilgalys R."/>
            <person name="Henrissat B."/>
            <person name="Grigoriev I.V."/>
            <person name="Hibbett D."/>
            <person name="Nagy L.G."/>
            <person name="Martin F.M."/>
        </authorList>
    </citation>
    <scope>NUCLEOTIDE SEQUENCE</scope>
    <source>
        <strain evidence="1">P2</strain>
    </source>
</reference>
<comment type="caution">
    <text evidence="1">The sequence shown here is derived from an EMBL/GenBank/DDBJ whole genome shotgun (WGS) entry which is preliminary data.</text>
</comment>
<name>A0ACB6Z3J8_THEGA</name>
<protein>
    <submittedName>
        <fullName evidence="1">Uncharacterized protein</fullName>
    </submittedName>
</protein>
<proteinExistence type="predicted"/>
<dbReference type="EMBL" id="MU118161">
    <property type="protein sequence ID" value="KAF9644099.1"/>
    <property type="molecule type" value="Genomic_DNA"/>
</dbReference>
<organism evidence="1 2">
    <name type="scientific">Thelephora ganbajun</name>
    <name type="common">Ganba fungus</name>
    <dbReference type="NCBI Taxonomy" id="370292"/>
    <lineage>
        <taxon>Eukaryota</taxon>
        <taxon>Fungi</taxon>
        <taxon>Dikarya</taxon>
        <taxon>Basidiomycota</taxon>
        <taxon>Agaricomycotina</taxon>
        <taxon>Agaricomycetes</taxon>
        <taxon>Thelephorales</taxon>
        <taxon>Thelephoraceae</taxon>
        <taxon>Thelephora</taxon>
    </lineage>
</organism>
<sequence length="184" mass="20817">MKCLYLCPKSLTATQAFEALDLSRNRTRSFPEQPGSLSNLRVLSLLKNKIAVPPQFQSLRIFKADQNPFEYPPMSVTDWRVIRRIRNSWNCGSNSTASEQKLVSRSPIMHKAERPPQLNLSLVPSFIPTVTHTDSPTSPPNYPSTPDNTVSFEEDTAKVFRTNQWHSTCATLHTRLAPNPPDPR</sequence>
<evidence type="ECO:0000313" key="1">
    <source>
        <dbReference type="EMBL" id="KAF9644099.1"/>
    </source>
</evidence>